<name>A0A8S5UJD2_9CAUD</name>
<evidence type="ECO:0000313" key="1">
    <source>
        <dbReference type="EMBL" id="DAF94540.1"/>
    </source>
</evidence>
<sequence length="381" mass="42218">MAVYQAPDIKDRIAVGDDLYQIADSGGKKKLTPDPIEVTEPGTPINKALLQPMADAIERMDAAAVPYTLYYWRRRPTANSYVEGRQTAYSAGVGYNHTSNSKEYYYLDAKRYVRYSGEEEGTNYFATLKYASSITINQSTGAISLNNPSTYTFTSDDNVYESATYGRFQGKYVQGFLGIENKTFYIPTSAYMVTHSWSSSGGDSWNEQGYEVTSDMGNTLMPMLISSVKTSVTGAWETISADASDAYPHSGIQDGYEWVYCGRISDFAPGLYPLRINSISITSASWSNNTYTLQMPCTRYFLWSNEGVSLLVDNGKAYGSYTEYKSYSYDQQTNFCGAVDSIDVGDHMGESRAYSLSFTASGFIVTAGRSTSLTLFYLPLP</sequence>
<reference evidence="1" key="1">
    <citation type="journal article" date="2021" name="Proc. Natl. Acad. Sci. U.S.A.">
        <title>A Catalog of Tens of Thousands of Viruses from Human Metagenomes Reveals Hidden Associations with Chronic Diseases.</title>
        <authorList>
            <person name="Tisza M.J."/>
            <person name="Buck C.B."/>
        </authorList>
    </citation>
    <scope>NUCLEOTIDE SEQUENCE</scope>
    <source>
        <strain evidence="1">CtTDf8</strain>
    </source>
</reference>
<protein>
    <submittedName>
        <fullName evidence="1">Uncharacterized protein</fullName>
    </submittedName>
</protein>
<proteinExistence type="predicted"/>
<dbReference type="EMBL" id="BK016093">
    <property type="protein sequence ID" value="DAF94540.1"/>
    <property type="molecule type" value="Genomic_DNA"/>
</dbReference>
<accession>A0A8S5UJD2</accession>
<organism evidence="1">
    <name type="scientific">Siphoviridae sp. ctTDf8</name>
    <dbReference type="NCBI Taxonomy" id="2825517"/>
    <lineage>
        <taxon>Viruses</taxon>
        <taxon>Duplodnaviria</taxon>
        <taxon>Heunggongvirae</taxon>
        <taxon>Uroviricota</taxon>
        <taxon>Caudoviricetes</taxon>
    </lineage>
</organism>